<evidence type="ECO:0000313" key="1">
    <source>
        <dbReference type="EMBL" id="MBI3540284.1"/>
    </source>
</evidence>
<dbReference type="Proteomes" id="UP000807850">
    <property type="component" value="Unassembled WGS sequence"/>
</dbReference>
<accession>A0A9D6LCP0</accession>
<name>A0A9D6LCP0_UNCEI</name>
<dbReference type="PROSITE" id="PS51257">
    <property type="entry name" value="PROKAR_LIPOPROTEIN"/>
    <property type="match status" value="1"/>
</dbReference>
<organism evidence="1 2">
    <name type="scientific">Eiseniibacteriota bacterium</name>
    <dbReference type="NCBI Taxonomy" id="2212470"/>
    <lineage>
        <taxon>Bacteria</taxon>
        <taxon>Candidatus Eiseniibacteriota</taxon>
    </lineage>
</organism>
<dbReference type="AlphaFoldDB" id="A0A9D6LCP0"/>
<comment type="caution">
    <text evidence="1">The sequence shown here is derived from an EMBL/GenBank/DDBJ whole genome shotgun (WGS) entry which is preliminary data.</text>
</comment>
<evidence type="ECO:0000313" key="2">
    <source>
        <dbReference type="Proteomes" id="UP000807850"/>
    </source>
</evidence>
<dbReference type="EMBL" id="JACQAY010000278">
    <property type="protein sequence ID" value="MBI3540284.1"/>
    <property type="molecule type" value="Genomic_DNA"/>
</dbReference>
<reference evidence="1" key="1">
    <citation type="submission" date="2020-07" db="EMBL/GenBank/DDBJ databases">
        <title>Huge and variable diversity of episymbiotic CPR bacteria and DPANN archaea in groundwater ecosystems.</title>
        <authorList>
            <person name="He C.Y."/>
            <person name="Keren R."/>
            <person name="Whittaker M."/>
            <person name="Farag I.F."/>
            <person name="Doudna J."/>
            <person name="Cate J.H.D."/>
            <person name="Banfield J.F."/>
        </authorList>
    </citation>
    <scope>NUCLEOTIDE SEQUENCE</scope>
    <source>
        <strain evidence="1">NC_groundwater_928_Pr1_S-0.2um_72_17</strain>
    </source>
</reference>
<sequence>MKSRFLPAVIATLTLIGCRETVLGPPSGLPESSAGVPQQVVVGGVPVALETSLWRDFMPIAPPDGQALTALLTVRSQNGTPLPDGLQVTAAGVYYLGKRWTSEPESERGYDPTAIVYLARGGPRWGPGGTADVIVLLDFNGAKALLRAANQPITRTD</sequence>
<evidence type="ECO:0008006" key="3">
    <source>
        <dbReference type="Google" id="ProtNLM"/>
    </source>
</evidence>
<protein>
    <recommendedName>
        <fullName evidence="3">Lipoprotein</fullName>
    </recommendedName>
</protein>
<proteinExistence type="predicted"/>
<gene>
    <name evidence="1" type="ORF">HY076_08435</name>
</gene>